<sequence>MHFKSLVPLTLISTAVAQTIEGYIPHCGVSVNILGPDATCEGFAKENHISVEKFKQLNPGVSCPNLQRGKSYCFEGEFESAPNTTLLSTAAPGATTTTSPAVTTEETTVAPTTVSTVTSSTATTKASTTKTETTAPTSSTQTAAPNSAHETRALAQAATTYSWITMSVLMGYYLCINI</sequence>
<dbReference type="InterPro" id="IPR036779">
    <property type="entry name" value="LysM_dom_sf"/>
</dbReference>
<dbReference type="HOGENOM" id="CLU_1403358_0_0_1"/>
<name>C5FQY5_ARTOC</name>
<dbReference type="InterPro" id="IPR018392">
    <property type="entry name" value="LysM"/>
</dbReference>
<keyword evidence="5" id="KW-1185">Reference proteome</keyword>
<evidence type="ECO:0000256" key="2">
    <source>
        <dbReference type="SAM" id="SignalP"/>
    </source>
</evidence>
<gene>
    <name evidence="4" type="ORF">MCYG_05107</name>
</gene>
<keyword evidence="2" id="KW-0732">Signal</keyword>
<dbReference type="STRING" id="554155.C5FQY5"/>
<dbReference type="Proteomes" id="UP000002035">
    <property type="component" value="Unassembled WGS sequence"/>
</dbReference>
<organism evidence="4 5">
    <name type="scientific">Arthroderma otae (strain ATCC MYA-4605 / CBS 113480)</name>
    <name type="common">Microsporum canis</name>
    <dbReference type="NCBI Taxonomy" id="554155"/>
    <lineage>
        <taxon>Eukaryota</taxon>
        <taxon>Fungi</taxon>
        <taxon>Dikarya</taxon>
        <taxon>Ascomycota</taxon>
        <taxon>Pezizomycotina</taxon>
        <taxon>Eurotiomycetes</taxon>
        <taxon>Eurotiomycetidae</taxon>
        <taxon>Onygenales</taxon>
        <taxon>Arthrodermataceae</taxon>
        <taxon>Microsporum</taxon>
    </lineage>
</organism>
<dbReference type="PROSITE" id="PS51782">
    <property type="entry name" value="LYSM"/>
    <property type="match status" value="1"/>
</dbReference>
<evidence type="ECO:0000313" key="5">
    <source>
        <dbReference type="Proteomes" id="UP000002035"/>
    </source>
</evidence>
<dbReference type="AlphaFoldDB" id="C5FQY5"/>
<dbReference type="OMA" id="AMNPGLH"/>
<dbReference type="RefSeq" id="XP_002845238.1">
    <property type="nucleotide sequence ID" value="XM_002845192.1"/>
</dbReference>
<proteinExistence type="predicted"/>
<evidence type="ECO:0000259" key="3">
    <source>
        <dbReference type="PROSITE" id="PS51782"/>
    </source>
</evidence>
<feature type="compositionally biased region" description="Low complexity" evidence="1">
    <location>
        <begin position="111"/>
        <end position="144"/>
    </location>
</feature>
<dbReference type="OrthoDB" id="5985073at2759"/>
<feature type="signal peptide" evidence="2">
    <location>
        <begin position="1"/>
        <end position="17"/>
    </location>
</feature>
<feature type="domain" description="LysM" evidence="3">
    <location>
        <begin position="29"/>
        <end position="74"/>
    </location>
</feature>
<accession>C5FQY5</accession>
<dbReference type="EMBL" id="DS995705">
    <property type="protein sequence ID" value="EEQ32288.1"/>
    <property type="molecule type" value="Genomic_DNA"/>
</dbReference>
<dbReference type="Gene3D" id="3.10.350.10">
    <property type="entry name" value="LysM domain"/>
    <property type="match status" value="1"/>
</dbReference>
<feature type="region of interest" description="Disordered" evidence="1">
    <location>
        <begin position="111"/>
        <end position="148"/>
    </location>
</feature>
<protein>
    <recommendedName>
        <fullName evidence="3">LysM domain-containing protein</fullName>
    </recommendedName>
</protein>
<dbReference type="VEuPathDB" id="FungiDB:MCYG_05107"/>
<dbReference type="GeneID" id="9230994"/>
<reference evidence="5" key="1">
    <citation type="journal article" date="2012" name="MBio">
        <title>Comparative genome analysis of Trichophyton rubrum and related dermatophytes reveals candidate genes involved in infection.</title>
        <authorList>
            <person name="Martinez D.A."/>
            <person name="Oliver B.G."/>
            <person name="Graeser Y."/>
            <person name="Goldberg J.M."/>
            <person name="Li W."/>
            <person name="Martinez-Rossi N.M."/>
            <person name="Monod M."/>
            <person name="Shelest E."/>
            <person name="Barton R.C."/>
            <person name="Birch E."/>
            <person name="Brakhage A.A."/>
            <person name="Chen Z."/>
            <person name="Gurr S.J."/>
            <person name="Heiman D."/>
            <person name="Heitman J."/>
            <person name="Kosti I."/>
            <person name="Rossi A."/>
            <person name="Saif S."/>
            <person name="Samalova M."/>
            <person name="Saunders C.W."/>
            <person name="Shea T."/>
            <person name="Summerbell R.C."/>
            <person name="Xu J."/>
            <person name="Young S."/>
            <person name="Zeng Q."/>
            <person name="Birren B.W."/>
            <person name="Cuomo C.A."/>
            <person name="White T.C."/>
        </authorList>
    </citation>
    <scope>NUCLEOTIDE SEQUENCE [LARGE SCALE GENOMIC DNA]</scope>
    <source>
        <strain evidence="5">ATCC MYA-4605 / CBS 113480</strain>
    </source>
</reference>
<evidence type="ECO:0000256" key="1">
    <source>
        <dbReference type="SAM" id="MobiDB-lite"/>
    </source>
</evidence>
<evidence type="ECO:0000313" key="4">
    <source>
        <dbReference type="EMBL" id="EEQ32288.1"/>
    </source>
</evidence>
<feature type="chain" id="PRO_5002951733" description="LysM domain-containing protein" evidence="2">
    <location>
        <begin position="18"/>
        <end position="178"/>
    </location>
</feature>